<dbReference type="Proteomes" id="UP000694522">
    <property type="component" value="Unplaced"/>
</dbReference>
<evidence type="ECO:0000256" key="2">
    <source>
        <dbReference type="ARBA" id="ARBA00022737"/>
    </source>
</evidence>
<protein>
    <submittedName>
        <fullName evidence="7">KN motif and ankyrin repeat domains 3</fullName>
    </submittedName>
</protein>
<keyword evidence="4" id="KW-0175">Coiled coil</keyword>
<reference evidence="7" key="2">
    <citation type="submission" date="2025-09" db="UniProtKB">
        <authorList>
            <consortium name="Ensembl"/>
        </authorList>
    </citation>
    <scope>IDENTIFICATION</scope>
</reference>
<dbReference type="Pfam" id="PF12796">
    <property type="entry name" value="Ank_2"/>
    <property type="match status" value="2"/>
</dbReference>
<feature type="compositionally biased region" description="Low complexity" evidence="6">
    <location>
        <begin position="71"/>
        <end position="85"/>
    </location>
</feature>
<dbReference type="AlphaFoldDB" id="A0A8B9GGM9"/>
<dbReference type="PANTHER" id="PTHR24168:SF23">
    <property type="entry name" value="KN MOTIF AND ANKYRIN REPEAT DOMAIN-CONTAINING PROTEIN 3"/>
    <property type="match status" value="1"/>
</dbReference>
<name>A0A8B9GGM9_9PSIT</name>
<accession>A0A8B9GGM9</accession>
<proteinExistence type="predicted"/>
<evidence type="ECO:0000256" key="3">
    <source>
        <dbReference type="ARBA" id="ARBA00023043"/>
    </source>
</evidence>
<evidence type="ECO:0000256" key="6">
    <source>
        <dbReference type="SAM" id="MobiDB-lite"/>
    </source>
</evidence>
<dbReference type="PROSITE" id="PS50297">
    <property type="entry name" value="ANK_REP_REGION"/>
    <property type="match status" value="2"/>
</dbReference>
<keyword evidence="1" id="KW-0597">Phosphoprotein</keyword>
<feature type="compositionally biased region" description="Pro residues" evidence="6">
    <location>
        <begin position="101"/>
        <end position="118"/>
    </location>
</feature>
<dbReference type="GO" id="GO:0030837">
    <property type="term" value="P:negative regulation of actin filament polymerization"/>
    <property type="evidence" value="ECO:0007669"/>
    <property type="project" value="InterPro"/>
</dbReference>
<dbReference type="PANTHER" id="PTHR24168">
    <property type="entry name" value="KN MOTIF AND ANKYRIN REPEAT DOMAIN-CONTAINING"/>
    <property type="match status" value="1"/>
</dbReference>
<reference evidence="7" key="1">
    <citation type="submission" date="2025-08" db="UniProtKB">
        <authorList>
            <consortium name="Ensembl"/>
        </authorList>
    </citation>
    <scope>IDENTIFICATION</scope>
</reference>
<feature type="compositionally biased region" description="Polar residues" evidence="6">
    <location>
        <begin position="61"/>
        <end position="70"/>
    </location>
</feature>
<dbReference type="InterPro" id="IPR036770">
    <property type="entry name" value="Ankyrin_rpt-contain_sf"/>
</dbReference>
<dbReference type="InterPro" id="IPR021939">
    <property type="entry name" value="KN_motif"/>
</dbReference>
<evidence type="ECO:0000313" key="7">
    <source>
        <dbReference type="Ensembl" id="ENSACOP00000024902.1"/>
    </source>
</evidence>
<dbReference type="FunFam" id="1.25.40.20:FF:000017">
    <property type="entry name" value="KN motif and ankyrin repeat domain-containing protein 1"/>
    <property type="match status" value="1"/>
</dbReference>
<feature type="region of interest" description="Disordered" evidence="6">
    <location>
        <begin position="417"/>
        <end position="436"/>
    </location>
</feature>
<dbReference type="InterPro" id="IPR047184">
    <property type="entry name" value="KANK1-4"/>
</dbReference>
<dbReference type="Ensembl" id="ENSACOT00000025750.1">
    <property type="protein sequence ID" value="ENSACOP00000024902.1"/>
    <property type="gene ID" value="ENSACOG00000016672.1"/>
</dbReference>
<feature type="repeat" description="ANK" evidence="5">
    <location>
        <begin position="606"/>
        <end position="638"/>
    </location>
</feature>
<feature type="region of interest" description="Disordered" evidence="6">
    <location>
        <begin position="45"/>
        <end position="180"/>
    </location>
</feature>
<dbReference type="GO" id="GO:0005737">
    <property type="term" value="C:cytoplasm"/>
    <property type="evidence" value="ECO:0007669"/>
    <property type="project" value="TreeGrafter"/>
</dbReference>
<keyword evidence="8" id="KW-1185">Reference proteome</keyword>
<sequence length="739" mass="79352">VGKASLHQVPDNGEKTSYSVETPYGFLLDLDFLKYVDDIESGQTLKKVPLPRRAKGPRQPPSTLRSPSSHASAWTSTESLASTASEDGRTLLLSPHGRAPLDPPSKPASHPISPPPLRNPRVEKTLLETSRRLEQEQDRAGLCRGGASGAPCQPLPWVPGEGWGRGSPGSSGRSTPAAGLGTAPLQHVREQMAAALRQLRDLEEQVKTIPLLETQICELKREKAKLMEKLSAEPSEALRHPSGAELRKLTEKLAVPERGGRAWPGRSPRAAERPTCCSVAVGEDRAMADAVFYYRSQQDSGDVPDSGTRERRDASVWVLESSLGVPSEAEQELELLQQTVGHQKEVIALMEGHLREATRELEELRREVCARRPRARLDKEVMAKPRVAEAQVEAVVATRSRSGRSVVPLTPVPLPPGALKSIMKKRDGAPRSEGEGSKKSLQFVGVLNGEYVLRVWGSPLELDFCFPLGLGGAGPQLSPSCCPQLASSSLVLQEWFRLSSQKSSVPDTVANHLLAFAEVSPALLAHVVNLADGNGNTALHYSVSHSNFHIVRLLLDTGVCNVDHQNKAGYTALMLAALAAVEQEDDMNMVRRLFSMGNVNAKASQAGQTALMLAVSHGRQEMVEALLTCGADVNLQDEEGSTALMCACEHGRMETVKLLLAQPTCDISDGNNAVAIALEAGHSNIAVLLYAHLNVSTRGSTSWAAGSRVVTEARAGHPECHTLAASSAAGHQPGWGDTV</sequence>
<dbReference type="GO" id="GO:0005856">
    <property type="term" value="C:cytoskeleton"/>
    <property type="evidence" value="ECO:0007669"/>
    <property type="project" value="TreeGrafter"/>
</dbReference>
<evidence type="ECO:0000256" key="4">
    <source>
        <dbReference type="ARBA" id="ARBA00023054"/>
    </source>
</evidence>
<keyword evidence="3 5" id="KW-0040">ANK repeat</keyword>
<evidence type="ECO:0000256" key="5">
    <source>
        <dbReference type="PROSITE-ProRule" id="PRU00023"/>
    </source>
</evidence>
<dbReference type="SMART" id="SM00248">
    <property type="entry name" value="ANK"/>
    <property type="match status" value="5"/>
</dbReference>
<dbReference type="InterPro" id="IPR002110">
    <property type="entry name" value="Ankyrin_rpt"/>
</dbReference>
<dbReference type="PROSITE" id="PS50088">
    <property type="entry name" value="ANK_REPEAT"/>
    <property type="match status" value="2"/>
</dbReference>
<keyword evidence="2" id="KW-0677">Repeat</keyword>
<dbReference type="SUPFAM" id="SSF48403">
    <property type="entry name" value="Ankyrin repeat"/>
    <property type="match status" value="1"/>
</dbReference>
<dbReference type="Pfam" id="PF12075">
    <property type="entry name" value="KN_motif"/>
    <property type="match status" value="1"/>
</dbReference>
<feature type="repeat" description="ANK" evidence="5">
    <location>
        <begin position="534"/>
        <end position="559"/>
    </location>
</feature>
<evidence type="ECO:0000313" key="8">
    <source>
        <dbReference type="Proteomes" id="UP000694522"/>
    </source>
</evidence>
<feature type="compositionally biased region" description="Basic and acidic residues" evidence="6">
    <location>
        <begin position="120"/>
        <end position="141"/>
    </location>
</feature>
<feature type="compositionally biased region" description="Basic and acidic residues" evidence="6">
    <location>
        <begin position="424"/>
        <end position="436"/>
    </location>
</feature>
<evidence type="ECO:0000256" key="1">
    <source>
        <dbReference type="ARBA" id="ARBA00022553"/>
    </source>
</evidence>
<dbReference type="Gene3D" id="1.25.40.20">
    <property type="entry name" value="Ankyrin repeat-containing domain"/>
    <property type="match status" value="1"/>
</dbReference>
<organism evidence="7 8">
    <name type="scientific">Amazona collaria</name>
    <name type="common">yellow-billed parrot</name>
    <dbReference type="NCBI Taxonomy" id="241587"/>
    <lineage>
        <taxon>Eukaryota</taxon>
        <taxon>Metazoa</taxon>
        <taxon>Chordata</taxon>
        <taxon>Craniata</taxon>
        <taxon>Vertebrata</taxon>
        <taxon>Euteleostomi</taxon>
        <taxon>Archelosauria</taxon>
        <taxon>Archosauria</taxon>
        <taxon>Dinosauria</taxon>
        <taxon>Saurischia</taxon>
        <taxon>Theropoda</taxon>
        <taxon>Coelurosauria</taxon>
        <taxon>Aves</taxon>
        <taxon>Neognathae</taxon>
        <taxon>Neoaves</taxon>
        <taxon>Telluraves</taxon>
        <taxon>Australaves</taxon>
        <taxon>Psittaciformes</taxon>
        <taxon>Psittacidae</taxon>
        <taxon>Amazona</taxon>
    </lineage>
</organism>